<sequence length="213" mass="23578">MNRAILVLADGMVFEGEAFGAVGEAVGEVVFNTAMSGYQEILTDPSYTGQIVTMTYTQIGNYGINPQDIESMGGPKVEGFIVKESFEHWSNWRANQSIGDYLRQHNIVAISGIDTRALTAHLRTVGAMMAIISTRESDPRRLYQRIKGHAGIGGVDLVKDVTTREPYHWSEGLWSLDSNLNTAPTTKNQERPGARKRVVVYDFGVKLNILRSL</sequence>
<dbReference type="Gene3D" id="3.50.30.20">
    <property type="entry name" value="Carbamoyl-phosphate synthase small subunit, N-terminal domain"/>
    <property type="match status" value="1"/>
</dbReference>
<accession>A0A0F3GUQ6</accession>
<dbReference type="InterPro" id="IPR036480">
    <property type="entry name" value="CarbP_synth_ssu_N_sf"/>
</dbReference>
<dbReference type="SUPFAM" id="SSF52021">
    <property type="entry name" value="Carbamoyl phosphate synthetase, small subunit N-terminal domain"/>
    <property type="match status" value="1"/>
</dbReference>
<comment type="pathway">
    <text evidence="2">Amino-acid biosynthesis; L-arginine biosynthesis; carbamoyl phosphate from bicarbonate: step 1/1.</text>
</comment>
<dbReference type="Pfam" id="PF00988">
    <property type="entry name" value="CPSase_sm_chain"/>
    <property type="match status" value="1"/>
</dbReference>
<feature type="domain" description="Carbamoyl-phosphate synthase small subunit N-terminal" evidence="10">
    <location>
        <begin position="2"/>
        <end position="133"/>
    </location>
</feature>
<comment type="catalytic activity">
    <reaction evidence="9">
        <text>L-glutamine + H2O = L-glutamate + NH4(+)</text>
        <dbReference type="Rhea" id="RHEA:15889"/>
        <dbReference type="ChEBI" id="CHEBI:15377"/>
        <dbReference type="ChEBI" id="CHEBI:28938"/>
        <dbReference type="ChEBI" id="CHEBI:29985"/>
        <dbReference type="ChEBI" id="CHEBI:58359"/>
    </reaction>
</comment>
<keyword evidence="4 11" id="KW-0436">Ligase</keyword>
<evidence type="ECO:0000259" key="10">
    <source>
        <dbReference type="SMART" id="SM01097"/>
    </source>
</evidence>
<evidence type="ECO:0000256" key="1">
    <source>
        <dbReference type="ARBA" id="ARBA00004812"/>
    </source>
</evidence>
<organism evidence="11 12">
    <name type="scientific">Candidatus Magnetobacterium bavaricum</name>
    <dbReference type="NCBI Taxonomy" id="29290"/>
    <lineage>
        <taxon>Bacteria</taxon>
        <taxon>Pseudomonadati</taxon>
        <taxon>Nitrospirota</taxon>
        <taxon>Thermodesulfovibrionia</taxon>
        <taxon>Thermodesulfovibrionales</taxon>
        <taxon>Candidatus Magnetobacteriaceae</taxon>
        <taxon>Candidatus Magnetobacterium</taxon>
    </lineage>
</organism>
<keyword evidence="6" id="KW-0067">ATP-binding</keyword>
<evidence type="ECO:0000256" key="8">
    <source>
        <dbReference type="ARBA" id="ARBA00022975"/>
    </source>
</evidence>
<evidence type="ECO:0000313" key="11">
    <source>
        <dbReference type="EMBL" id="KJU85689.1"/>
    </source>
</evidence>
<evidence type="ECO:0000256" key="6">
    <source>
        <dbReference type="ARBA" id="ARBA00022840"/>
    </source>
</evidence>
<evidence type="ECO:0000256" key="9">
    <source>
        <dbReference type="ARBA" id="ARBA00049285"/>
    </source>
</evidence>
<dbReference type="GO" id="GO:0006221">
    <property type="term" value="P:pyrimidine nucleotide biosynthetic process"/>
    <property type="evidence" value="ECO:0007669"/>
    <property type="project" value="UniProtKB-KW"/>
</dbReference>
<reference evidence="11 12" key="1">
    <citation type="submission" date="2015-02" db="EMBL/GenBank/DDBJ databases">
        <title>Single-cell genomics of uncultivated deep-branching MTB reveals a conserved set of magnetosome genes.</title>
        <authorList>
            <person name="Kolinko S."/>
            <person name="Richter M."/>
            <person name="Glockner F.O."/>
            <person name="Brachmann A."/>
            <person name="Schuler D."/>
        </authorList>
    </citation>
    <scope>NUCLEOTIDE SEQUENCE [LARGE SCALE GENOMIC DNA]</scope>
    <source>
        <strain evidence="11">TM-1</strain>
    </source>
</reference>
<feature type="non-terminal residue" evidence="11">
    <location>
        <position position="213"/>
    </location>
</feature>
<dbReference type="InterPro" id="IPR002474">
    <property type="entry name" value="CarbamoylP_synth_ssu_N"/>
</dbReference>
<gene>
    <name evidence="11" type="ORF">MBAV_002115</name>
</gene>
<keyword evidence="7" id="KW-0315">Glutamine amidotransferase</keyword>
<dbReference type="Gene3D" id="3.40.50.880">
    <property type="match status" value="1"/>
</dbReference>
<protein>
    <recommendedName>
        <fullName evidence="3">carbamoyl-phosphate synthase (glutamine-hydrolyzing)</fullName>
        <ecNumber evidence="3">6.3.5.5</ecNumber>
    </recommendedName>
</protein>
<keyword evidence="8" id="KW-0665">Pyrimidine biosynthesis</keyword>
<comment type="caution">
    <text evidence="11">The sequence shown here is derived from an EMBL/GenBank/DDBJ whole genome shotgun (WGS) entry which is preliminary data.</text>
</comment>
<evidence type="ECO:0000256" key="5">
    <source>
        <dbReference type="ARBA" id="ARBA00022741"/>
    </source>
</evidence>
<dbReference type="GO" id="GO:0005524">
    <property type="term" value="F:ATP binding"/>
    <property type="evidence" value="ECO:0007669"/>
    <property type="project" value="UniProtKB-KW"/>
</dbReference>
<comment type="pathway">
    <text evidence="1">Pyrimidine metabolism; UMP biosynthesis via de novo pathway; (S)-dihydroorotate from bicarbonate: step 1/3.</text>
</comment>
<evidence type="ECO:0000256" key="7">
    <source>
        <dbReference type="ARBA" id="ARBA00022962"/>
    </source>
</evidence>
<evidence type="ECO:0000256" key="3">
    <source>
        <dbReference type="ARBA" id="ARBA00012738"/>
    </source>
</evidence>
<dbReference type="SMART" id="SM01097">
    <property type="entry name" value="CPSase_sm_chain"/>
    <property type="match status" value="1"/>
</dbReference>
<dbReference type="GO" id="GO:0004088">
    <property type="term" value="F:carbamoyl-phosphate synthase (glutamine-hydrolyzing) activity"/>
    <property type="evidence" value="ECO:0007669"/>
    <property type="project" value="UniProtKB-EC"/>
</dbReference>
<dbReference type="EMBL" id="LACI01000905">
    <property type="protein sequence ID" value="KJU85689.1"/>
    <property type="molecule type" value="Genomic_DNA"/>
</dbReference>
<dbReference type="Proteomes" id="UP000033423">
    <property type="component" value="Unassembled WGS sequence"/>
</dbReference>
<dbReference type="PATRIC" id="fig|29290.4.peg.2807"/>
<keyword evidence="12" id="KW-1185">Reference proteome</keyword>
<evidence type="ECO:0000256" key="4">
    <source>
        <dbReference type="ARBA" id="ARBA00022598"/>
    </source>
</evidence>
<name>A0A0F3GUQ6_9BACT</name>
<proteinExistence type="predicted"/>
<keyword evidence="5" id="KW-0547">Nucleotide-binding</keyword>
<dbReference type="FunFam" id="3.50.30.20:FF:000001">
    <property type="entry name" value="Carbamoyl-phosphate synthase small chain"/>
    <property type="match status" value="1"/>
</dbReference>
<dbReference type="GO" id="GO:0004359">
    <property type="term" value="F:glutaminase activity"/>
    <property type="evidence" value="ECO:0007669"/>
    <property type="project" value="RHEA"/>
</dbReference>
<dbReference type="AlphaFoldDB" id="A0A0F3GUQ6"/>
<evidence type="ECO:0000256" key="2">
    <source>
        <dbReference type="ARBA" id="ARBA00005077"/>
    </source>
</evidence>
<dbReference type="InterPro" id="IPR029062">
    <property type="entry name" value="Class_I_gatase-like"/>
</dbReference>
<evidence type="ECO:0000313" key="12">
    <source>
        <dbReference type="Proteomes" id="UP000033423"/>
    </source>
</evidence>
<dbReference type="EC" id="6.3.5.5" evidence="3"/>